<dbReference type="InterPro" id="IPR011990">
    <property type="entry name" value="TPR-like_helical_dom_sf"/>
</dbReference>
<protein>
    <submittedName>
        <fullName evidence="4">Tetratricopeptide repeat protein</fullName>
    </submittedName>
</protein>
<dbReference type="SUPFAM" id="SSF52096">
    <property type="entry name" value="ClpP/crotonase"/>
    <property type="match status" value="1"/>
</dbReference>
<dbReference type="GO" id="GO:0006508">
    <property type="term" value="P:proteolysis"/>
    <property type="evidence" value="ECO:0007669"/>
    <property type="project" value="InterPro"/>
</dbReference>
<accession>A0A839APQ8</accession>
<dbReference type="InterPro" id="IPR029045">
    <property type="entry name" value="ClpP/crotonase-like_dom_sf"/>
</dbReference>
<evidence type="ECO:0000313" key="5">
    <source>
        <dbReference type="Proteomes" id="UP000563906"/>
    </source>
</evidence>
<dbReference type="Gene3D" id="1.25.40.10">
    <property type="entry name" value="Tetratricopeptide repeat domain"/>
    <property type="match status" value="1"/>
</dbReference>
<dbReference type="EMBL" id="JACGLS010000001">
    <property type="protein sequence ID" value="MBA6155701.1"/>
    <property type="molecule type" value="Genomic_DNA"/>
</dbReference>
<organism evidence="4 5">
    <name type="scientific">Tenacibaculum pelagium</name>
    <dbReference type="NCBI Taxonomy" id="2759527"/>
    <lineage>
        <taxon>Bacteria</taxon>
        <taxon>Pseudomonadati</taxon>
        <taxon>Bacteroidota</taxon>
        <taxon>Flavobacteriia</taxon>
        <taxon>Flavobacteriales</taxon>
        <taxon>Flavobacteriaceae</taxon>
        <taxon>Tenacibaculum</taxon>
    </lineage>
</organism>
<comment type="caution">
    <text evidence="4">The sequence shown here is derived from an EMBL/GenBank/DDBJ whole genome shotgun (WGS) entry which is preliminary data.</text>
</comment>
<keyword evidence="5" id="KW-1185">Reference proteome</keyword>
<feature type="repeat" description="TPR" evidence="1">
    <location>
        <begin position="499"/>
        <end position="532"/>
    </location>
</feature>
<proteinExistence type="predicted"/>
<dbReference type="Proteomes" id="UP000563906">
    <property type="component" value="Unassembled WGS sequence"/>
</dbReference>
<feature type="signal peptide" evidence="2">
    <location>
        <begin position="1"/>
        <end position="18"/>
    </location>
</feature>
<keyword evidence="2" id="KW-0732">Signal</keyword>
<gene>
    <name evidence="4" type="ORF">H3Z83_04075</name>
</gene>
<dbReference type="AlphaFoldDB" id="A0A839APQ8"/>
<name>A0A839APQ8_9FLAO</name>
<sequence>MKKLLLILNLLFFFQLSAQEKLTTKQWQDDLRFLQNTVHKDYSHLFVKTTKNVFDTEVELFYKSIPNITQHEIVVGFSRLVSLFKYGHTYVSFLQKPYTFSQLPFNLYKFNDGVYIQGTHKKYIKAIGAKVIAIEKTPILEALKTIEPTVESENSQYFKAYGINNLRYPEVLHAQKITKTLQNEIVLTLEKDGKIFSQSFEVMKKGENMPKHRGYVKQNENWLDAREQSITPLYLKNLNKVYFFEYLQKEKTVYVRHSRIANDSEENTETFYKRVFDFVENNDVEKLIIDVRLNGGGNSYLNKPIITGIIETKKINQIGSLYVIIGKRTYSAAQNLVNELHNYTNAIFVGEPTAENVNFWGDARPVTLPNSNLTIQLSYAWWQGKPIWEYAEWLAPQIPIEMSFSEYASNQDPVLNAALSFSGKDFKINPLEYIRELYMAGNPQKLATEVMKMVKDPRYSFIDFEAELSKSALRMLSVKQEQAAIQIFSFIIQLFPNSANAYLNLGKAYLKVGNKEKAKNLFNKTISLDSDGKVGEFAMKTLNTIK</sequence>
<keyword evidence="1" id="KW-0802">TPR repeat</keyword>
<dbReference type="SUPFAM" id="SSF48452">
    <property type="entry name" value="TPR-like"/>
    <property type="match status" value="1"/>
</dbReference>
<dbReference type="Gene3D" id="3.90.226.10">
    <property type="entry name" value="2-enoyl-CoA Hydratase, Chain A, domain 1"/>
    <property type="match status" value="1"/>
</dbReference>
<dbReference type="GO" id="GO:0008236">
    <property type="term" value="F:serine-type peptidase activity"/>
    <property type="evidence" value="ECO:0007669"/>
    <property type="project" value="InterPro"/>
</dbReference>
<dbReference type="RefSeq" id="WP_182124185.1">
    <property type="nucleotide sequence ID" value="NZ_JACGLS010000001.1"/>
</dbReference>
<evidence type="ECO:0000259" key="3">
    <source>
        <dbReference type="SMART" id="SM00245"/>
    </source>
</evidence>
<dbReference type="SMART" id="SM00245">
    <property type="entry name" value="TSPc"/>
    <property type="match status" value="1"/>
</dbReference>
<feature type="chain" id="PRO_5032923365" evidence="2">
    <location>
        <begin position="19"/>
        <end position="546"/>
    </location>
</feature>
<evidence type="ECO:0000256" key="1">
    <source>
        <dbReference type="PROSITE-ProRule" id="PRU00339"/>
    </source>
</evidence>
<evidence type="ECO:0000256" key="2">
    <source>
        <dbReference type="SAM" id="SignalP"/>
    </source>
</evidence>
<dbReference type="InterPro" id="IPR019734">
    <property type="entry name" value="TPR_rpt"/>
</dbReference>
<dbReference type="InterPro" id="IPR005151">
    <property type="entry name" value="Tail-specific_protease"/>
</dbReference>
<feature type="domain" description="Tail specific protease" evidence="3">
    <location>
        <begin position="239"/>
        <end position="401"/>
    </location>
</feature>
<dbReference type="PROSITE" id="PS50293">
    <property type="entry name" value="TPR_REGION"/>
    <property type="match status" value="1"/>
</dbReference>
<dbReference type="Pfam" id="PF14559">
    <property type="entry name" value="TPR_19"/>
    <property type="match status" value="1"/>
</dbReference>
<evidence type="ECO:0000313" key="4">
    <source>
        <dbReference type="EMBL" id="MBA6155701.1"/>
    </source>
</evidence>
<reference evidence="4 5" key="1">
    <citation type="submission" date="2020-07" db="EMBL/GenBank/DDBJ databases">
        <title>Bacterium isolated from marine sediment.</title>
        <authorList>
            <person name="Shang D."/>
            <person name="Du Z.-J."/>
        </authorList>
    </citation>
    <scope>NUCLEOTIDE SEQUENCE [LARGE SCALE GENOMIC DNA]</scope>
    <source>
        <strain evidence="4 5">S7007</strain>
    </source>
</reference>
<dbReference type="PROSITE" id="PS50005">
    <property type="entry name" value="TPR"/>
    <property type="match status" value="1"/>
</dbReference>
<dbReference type="SMART" id="SM00028">
    <property type="entry name" value="TPR"/>
    <property type="match status" value="1"/>
</dbReference>